<keyword evidence="6" id="KW-1185">Reference proteome</keyword>
<dbReference type="EMBL" id="VDLX02000032">
    <property type="protein sequence ID" value="KAB8184758.1"/>
    <property type="molecule type" value="Genomic_DNA"/>
</dbReference>
<dbReference type="AlphaFoldDB" id="A0A5C4V125"/>
<evidence type="ECO:0000256" key="3">
    <source>
        <dbReference type="ARBA" id="ARBA00023163"/>
    </source>
</evidence>
<name>A0A5C4V125_9ACTN</name>
<dbReference type="Gene3D" id="1.10.357.10">
    <property type="entry name" value="Tetracycline Repressor, domain 2"/>
    <property type="match status" value="1"/>
</dbReference>
<gene>
    <name evidence="5" type="ORF">FH608_048220</name>
</gene>
<evidence type="ECO:0000313" key="5">
    <source>
        <dbReference type="EMBL" id="KAB8184758.1"/>
    </source>
</evidence>
<dbReference type="Pfam" id="PF00440">
    <property type="entry name" value="TetR_N"/>
    <property type="match status" value="1"/>
</dbReference>
<reference evidence="5 6" key="1">
    <citation type="submission" date="2019-10" db="EMBL/GenBank/DDBJ databases">
        <title>Nonomuraea sp. nov., isolated from Phyllanthus amarus.</title>
        <authorList>
            <person name="Klykleung N."/>
            <person name="Tanasupawat S."/>
        </authorList>
    </citation>
    <scope>NUCLEOTIDE SEQUENCE [LARGE SCALE GENOMIC DNA]</scope>
    <source>
        <strain evidence="5 6">PA1-10</strain>
    </source>
</reference>
<comment type="caution">
    <text evidence="4">Lacks conserved residue(s) required for the propagation of feature annotation.</text>
</comment>
<dbReference type="PROSITE" id="PS50977">
    <property type="entry name" value="HTH_TETR_2"/>
    <property type="match status" value="1"/>
</dbReference>
<proteinExistence type="predicted"/>
<dbReference type="RefSeq" id="WP_139637938.1">
    <property type="nucleotide sequence ID" value="NZ_CP045572.1"/>
</dbReference>
<sequence length="201" mass="21698">MTAHQAATAARKEQIARAAITVLAERGYQATTFEAICQEAGLSSKRLITYHFSGKEELFAAVADQIVADAEAYMRPALEGVTDAGDLLATAIRANVAFIADNLPQVRALQQILLNGGQGLWERHHIESQNRLAGLFAKGQGSGAFRPFDPQVMAAVLRASIDSVAPLLSAGHDPGRCAQELVELFGRGTRDEQSTRQEERQ</sequence>
<dbReference type="InterPro" id="IPR050109">
    <property type="entry name" value="HTH-type_TetR-like_transc_reg"/>
</dbReference>
<accession>A0A5P9YRW7</accession>
<comment type="caution">
    <text evidence="5">The sequence shown here is derived from an EMBL/GenBank/DDBJ whole genome shotgun (WGS) entry which is preliminary data.</text>
</comment>
<accession>A0A5C4V125</accession>
<dbReference type="OrthoDB" id="9806334at2"/>
<keyword evidence="2 4" id="KW-0238">DNA-binding</keyword>
<dbReference type="InterPro" id="IPR036271">
    <property type="entry name" value="Tet_transcr_reg_TetR-rel_C_sf"/>
</dbReference>
<dbReference type="SUPFAM" id="SSF46689">
    <property type="entry name" value="Homeodomain-like"/>
    <property type="match status" value="1"/>
</dbReference>
<organism evidence="5 6">
    <name type="scientific">Nonomuraea phyllanthi</name>
    <dbReference type="NCBI Taxonomy" id="2219224"/>
    <lineage>
        <taxon>Bacteria</taxon>
        <taxon>Bacillati</taxon>
        <taxon>Actinomycetota</taxon>
        <taxon>Actinomycetes</taxon>
        <taxon>Streptosporangiales</taxon>
        <taxon>Streptosporangiaceae</taxon>
        <taxon>Nonomuraea</taxon>
    </lineage>
</organism>
<dbReference type="InterPro" id="IPR001647">
    <property type="entry name" value="HTH_TetR"/>
</dbReference>
<protein>
    <submittedName>
        <fullName evidence="5">TetR family transcriptional regulator</fullName>
    </submittedName>
</protein>
<evidence type="ECO:0000256" key="1">
    <source>
        <dbReference type="ARBA" id="ARBA00023015"/>
    </source>
</evidence>
<keyword evidence="3" id="KW-0804">Transcription</keyword>
<dbReference type="InterPro" id="IPR009057">
    <property type="entry name" value="Homeodomain-like_sf"/>
</dbReference>
<dbReference type="Proteomes" id="UP000312512">
    <property type="component" value="Unassembled WGS sequence"/>
</dbReference>
<evidence type="ECO:0000256" key="2">
    <source>
        <dbReference type="ARBA" id="ARBA00023125"/>
    </source>
</evidence>
<dbReference type="PANTHER" id="PTHR30055:SF234">
    <property type="entry name" value="HTH-TYPE TRANSCRIPTIONAL REGULATOR BETI"/>
    <property type="match status" value="1"/>
</dbReference>
<dbReference type="SUPFAM" id="SSF48498">
    <property type="entry name" value="Tetracyclin repressor-like, C-terminal domain"/>
    <property type="match status" value="1"/>
</dbReference>
<evidence type="ECO:0000313" key="6">
    <source>
        <dbReference type="Proteomes" id="UP000312512"/>
    </source>
</evidence>
<keyword evidence="1" id="KW-0805">Transcription regulation</keyword>
<dbReference type="PANTHER" id="PTHR30055">
    <property type="entry name" value="HTH-TYPE TRANSCRIPTIONAL REGULATOR RUTR"/>
    <property type="match status" value="1"/>
</dbReference>
<dbReference type="GO" id="GO:0003700">
    <property type="term" value="F:DNA-binding transcription factor activity"/>
    <property type="evidence" value="ECO:0007669"/>
    <property type="project" value="TreeGrafter"/>
</dbReference>
<evidence type="ECO:0000256" key="4">
    <source>
        <dbReference type="PROSITE-ProRule" id="PRU00335"/>
    </source>
</evidence>
<dbReference type="Gene3D" id="1.10.10.60">
    <property type="entry name" value="Homeodomain-like"/>
    <property type="match status" value="1"/>
</dbReference>
<dbReference type="GO" id="GO:0000976">
    <property type="term" value="F:transcription cis-regulatory region binding"/>
    <property type="evidence" value="ECO:0007669"/>
    <property type="project" value="TreeGrafter"/>
</dbReference>